<protein>
    <submittedName>
        <fullName evidence="1">Uncharacterized protein</fullName>
    </submittedName>
</protein>
<name>A0A1S8T857_9CLOT</name>
<dbReference type="Proteomes" id="UP000190890">
    <property type="component" value="Unassembled WGS sequence"/>
</dbReference>
<sequence>MENFENEHLTEKEQKETLKNAITTIVENYKAILISNNRISAEDKQKYYNDLEHNVAIMEFITKCNLDKDVLWNGMDKKIK</sequence>
<keyword evidence="2" id="KW-1185">Reference proteome</keyword>
<proteinExistence type="predicted"/>
<comment type="caution">
    <text evidence="1">The sequence shown here is derived from an EMBL/GenBank/DDBJ whole genome shotgun (WGS) entry which is preliminary data.</text>
</comment>
<dbReference type="EMBL" id="LZZM01000208">
    <property type="protein sequence ID" value="OOM73842.1"/>
    <property type="molecule type" value="Genomic_DNA"/>
</dbReference>
<evidence type="ECO:0000313" key="1">
    <source>
        <dbReference type="EMBL" id="OOM73842.1"/>
    </source>
</evidence>
<dbReference type="RefSeq" id="WP_077849229.1">
    <property type="nucleotide sequence ID" value="NZ_LZZM01000208.1"/>
</dbReference>
<dbReference type="OrthoDB" id="9923661at2"/>
<organism evidence="1 2">
    <name type="scientific">Clostridium puniceum</name>
    <dbReference type="NCBI Taxonomy" id="29367"/>
    <lineage>
        <taxon>Bacteria</taxon>
        <taxon>Bacillati</taxon>
        <taxon>Bacillota</taxon>
        <taxon>Clostridia</taxon>
        <taxon>Eubacteriales</taxon>
        <taxon>Clostridiaceae</taxon>
        <taxon>Clostridium</taxon>
    </lineage>
</organism>
<evidence type="ECO:0000313" key="2">
    <source>
        <dbReference type="Proteomes" id="UP000190890"/>
    </source>
</evidence>
<dbReference type="AlphaFoldDB" id="A0A1S8T857"/>
<accession>A0A1S8T857</accession>
<reference evidence="1 2" key="1">
    <citation type="submission" date="2016-05" db="EMBL/GenBank/DDBJ databases">
        <title>Microbial solvent formation.</title>
        <authorList>
            <person name="Poehlein A."/>
            <person name="Montoya Solano J.D."/>
            <person name="Flitsch S."/>
            <person name="Krabben P."/>
            <person name="Duerre P."/>
            <person name="Daniel R."/>
        </authorList>
    </citation>
    <scope>NUCLEOTIDE SEQUENCE [LARGE SCALE GENOMIC DNA]</scope>
    <source>
        <strain evidence="1 2">DSM 2619</strain>
    </source>
</reference>
<gene>
    <name evidence="1" type="ORF">CLPUN_42770</name>
</gene>